<dbReference type="GO" id="GO:0043565">
    <property type="term" value="F:sequence-specific DNA binding"/>
    <property type="evidence" value="ECO:0007669"/>
    <property type="project" value="InterPro"/>
</dbReference>
<dbReference type="Pfam" id="PF01371">
    <property type="entry name" value="Trp_repressor"/>
    <property type="match status" value="1"/>
</dbReference>
<dbReference type="AlphaFoldDB" id="A0A1F7IIY1"/>
<dbReference type="InterPro" id="IPR038116">
    <property type="entry name" value="TrpR-like_sf"/>
</dbReference>
<dbReference type="InterPro" id="IPR000831">
    <property type="entry name" value="Trp_repress"/>
</dbReference>
<protein>
    <submittedName>
        <fullName evidence="1">Uncharacterized protein</fullName>
    </submittedName>
</protein>
<evidence type="ECO:0000313" key="1">
    <source>
        <dbReference type="EMBL" id="OGK43297.1"/>
    </source>
</evidence>
<sequence>MVHLSKQYLDKEKLRKLYQLFFELLSRSANKDNFLLIITDFISPPEQIMISKRIAIIYLLTKGLTSSVIADYLKVSKSTVSKYSLLFYEKETESIQIIRRIISKGKILGFIDDIFSDLLIQPGVKIGHWQLKHEHKRRKEERKALDV</sequence>
<dbReference type="InterPro" id="IPR010921">
    <property type="entry name" value="Trp_repressor/repl_initiator"/>
</dbReference>
<reference evidence="1 2" key="1">
    <citation type="journal article" date="2016" name="Nat. Commun.">
        <title>Thousands of microbial genomes shed light on interconnected biogeochemical processes in an aquifer system.</title>
        <authorList>
            <person name="Anantharaman K."/>
            <person name="Brown C.T."/>
            <person name="Hug L.A."/>
            <person name="Sharon I."/>
            <person name="Castelle C.J."/>
            <person name="Probst A.J."/>
            <person name="Thomas B.C."/>
            <person name="Singh A."/>
            <person name="Wilkins M.J."/>
            <person name="Karaoz U."/>
            <person name="Brodie E.L."/>
            <person name="Williams K.H."/>
            <person name="Hubbard S.S."/>
            <person name="Banfield J.F."/>
        </authorList>
    </citation>
    <scope>NUCLEOTIDE SEQUENCE [LARGE SCALE GENOMIC DNA]</scope>
</reference>
<dbReference type="Proteomes" id="UP000178040">
    <property type="component" value="Unassembled WGS sequence"/>
</dbReference>
<comment type="caution">
    <text evidence="1">The sequence shown here is derived from an EMBL/GenBank/DDBJ whole genome shotgun (WGS) entry which is preliminary data.</text>
</comment>
<dbReference type="GO" id="GO:0003700">
    <property type="term" value="F:DNA-binding transcription factor activity"/>
    <property type="evidence" value="ECO:0007669"/>
    <property type="project" value="InterPro"/>
</dbReference>
<evidence type="ECO:0000313" key="2">
    <source>
        <dbReference type="Proteomes" id="UP000178040"/>
    </source>
</evidence>
<dbReference type="EMBL" id="MGAI01000057">
    <property type="protein sequence ID" value="OGK43297.1"/>
    <property type="molecule type" value="Genomic_DNA"/>
</dbReference>
<gene>
    <name evidence="1" type="ORF">A3B40_02285</name>
</gene>
<dbReference type="SUPFAM" id="SSF48295">
    <property type="entry name" value="TrpR-like"/>
    <property type="match status" value="1"/>
</dbReference>
<organism evidence="1 2">
    <name type="scientific">Candidatus Roizmanbacteria bacterium RIFCSPLOWO2_01_FULL_37_16</name>
    <dbReference type="NCBI Taxonomy" id="1802058"/>
    <lineage>
        <taxon>Bacteria</taxon>
        <taxon>Candidatus Roizmaniibacteriota</taxon>
    </lineage>
</organism>
<accession>A0A1F7IIY1</accession>
<proteinExistence type="predicted"/>
<dbReference type="Gene3D" id="1.10.1270.10">
    <property type="entry name" value="TrpR-like"/>
    <property type="match status" value="1"/>
</dbReference>
<name>A0A1F7IIY1_9BACT</name>